<feature type="domain" description="C-type lectin" evidence="2">
    <location>
        <begin position="1"/>
        <end position="87"/>
    </location>
</feature>
<organism evidence="3 4">
    <name type="scientific">Leptotrombidium deliense</name>
    <dbReference type="NCBI Taxonomy" id="299467"/>
    <lineage>
        <taxon>Eukaryota</taxon>
        <taxon>Metazoa</taxon>
        <taxon>Ecdysozoa</taxon>
        <taxon>Arthropoda</taxon>
        <taxon>Chelicerata</taxon>
        <taxon>Arachnida</taxon>
        <taxon>Acari</taxon>
        <taxon>Acariformes</taxon>
        <taxon>Trombidiformes</taxon>
        <taxon>Prostigmata</taxon>
        <taxon>Anystina</taxon>
        <taxon>Parasitengona</taxon>
        <taxon>Trombiculoidea</taxon>
        <taxon>Trombiculidae</taxon>
        <taxon>Leptotrombidium</taxon>
    </lineage>
</organism>
<feature type="transmembrane region" description="Helical" evidence="1">
    <location>
        <begin position="473"/>
        <end position="498"/>
    </location>
</feature>
<keyword evidence="3" id="KW-0675">Receptor</keyword>
<comment type="caution">
    <text evidence="3">The sequence shown here is derived from an EMBL/GenBank/DDBJ whole genome shotgun (WGS) entry which is preliminary data.</text>
</comment>
<keyword evidence="4" id="KW-1185">Reference proteome</keyword>
<sequence>MVTIHSWYENEYLPTLFKDGYWYWLGGRRAESGKEYVKWDDGSEFDFSSTFRNQWSNNETGYDYLKVYVDGFWMFTRAEENANQMCEKILFSYPPMIFNLTEITNVTNAPKVNKSASHEDDVSSTNFVTGICEAGWFQFSNKCYFVNHTKATRVENINNCANLNASLVSIHSDEENDFISLIVPTFTWFWLGGRKVEGTHDYFWSDETEFDYYREFYEFENHLKVKKESYNFLQIHKDGDWRWYIEDDKIQQLCQKESVGTDAKTVLISEMSTSFKTSLTRCEPYWYRFENKCFWKNNDYVDRETNEINCRRMGATMISIHSKEENEFISQMTAKNIIYWLGGQRHYLDADNPQWDDESRFDFENWMIDIDWKHNHQQYMQFNDGKWIFAPNYEGAQLCQKFLKKSRWRRLKVKINNRKAPSIFEVVDEMFERLNDSMSSLVADMKHEIFDSFGSRSEKLSFSKQPTITPSNVHIYVFAVLFAFLFAAIICFASMIVYRRNKSLLHNSLLNRVDDENL</sequence>
<feature type="domain" description="C-type lectin" evidence="2">
    <location>
        <begin position="139"/>
        <end position="255"/>
    </location>
</feature>
<dbReference type="Gene3D" id="3.10.100.10">
    <property type="entry name" value="Mannose-Binding Protein A, subunit A"/>
    <property type="match status" value="3"/>
</dbReference>
<reference evidence="3 4" key="1">
    <citation type="journal article" date="2018" name="Gigascience">
        <title>Genomes of trombidid mites reveal novel predicted allergens and laterally-transferred genes associated with secondary metabolism.</title>
        <authorList>
            <person name="Dong X."/>
            <person name="Chaisiri K."/>
            <person name="Xia D."/>
            <person name="Armstrong S.D."/>
            <person name="Fang Y."/>
            <person name="Donnelly M.J."/>
            <person name="Kadowaki T."/>
            <person name="McGarry J.W."/>
            <person name="Darby A.C."/>
            <person name="Makepeace B.L."/>
        </authorList>
    </citation>
    <scope>NUCLEOTIDE SEQUENCE [LARGE SCALE GENOMIC DNA]</scope>
    <source>
        <strain evidence="3">UoL-UT</strain>
    </source>
</reference>
<dbReference type="OrthoDB" id="6375279at2759"/>
<name>A0A443S4V1_9ACAR</name>
<keyword evidence="1" id="KW-0812">Transmembrane</keyword>
<dbReference type="InterPro" id="IPR016187">
    <property type="entry name" value="CTDL_fold"/>
</dbReference>
<dbReference type="STRING" id="299467.A0A443S4V1"/>
<dbReference type="PROSITE" id="PS50041">
    <property type="entry name" value="C_TYPE_LECTIN_2"/>
    <property type="match status" value="3"/>
</dbReference>
<proteinExistence type="predicted"/>
<evidence type="ECO:0000313" key="3">
    <source>
        <dbReference type="EMBL" id="RWS22533.1"/>
    </source>
</evidence>
<dbReference type="Pfam" id="PF00059">
    <property type="entry name" value="Lectin_C"/>
    <property type="match status" value="2"/>
</dbReference>
<dbReference type="InterPro" id="IPR001304">
    <property type="entry name" value="C-type_lectin-like"/>
</dbReference>
<evidence type="ECO:0000259" key="2">
    <source>
        <dbReference type="PROSITE" id="PS50041"/>
    </source>
</evidence>
<dbReference type="CDD" id="cd00037">
    <property type="entry name" value="CLECT"/>
    <property type="match status" value="2"/>
</dbReference>
<dbReference type="SMART" id="SM00034">
    <property type="entry name" value="CLECT"/>
    <property type="match status" value="2"/>
</dbReference>
<dbReference type="EMBL" id="NCKV01008509">
    <property type="protein sequence ID" value="RWS22533.1"/>
    <property type="molecule type" value="Genomic_DNA"/>
</dbReference>
<dbReference type="PANTHER" id="PTHR22803">
    <property type="entry name" value="MANNOSE, PHOSPHOLIPASE, LECTIN RECEPTOR RELATED"/>
    <property type="match status" value="1"/>
</dbReference>
<dbReference type="InterPro" id="IPR016186">
    <property type="entry name" value="C-type_lectin-like/link_sf"/>
</dbReference>
<dbReference type="Proteomes" id="UP000288716">
    <property type="component" value="Unassembled WGS sequence"/>
</dbReference>
<dbReference type="VEuPathDB" id="VectorBase:LDEU009507"/>
<keyword evidence="1" id="KW-0472">Membrane</keyword>
<evidence type="ECO:0000256" key="1">
    <source>
        <dbReference type="SAM" id="Phobius"/>
    </source>
</evidence>
<accession>A0A443S4V1</accession>
<protein>
    <submittedName>
        <fullName evidence="3">C-type mannose receptor 2-like protein</fullName>
    </submittedName>
</protein>
<dbReference type="InterPro" id="IPR050111">
    <property type="entry name" value="C-type_lectin/snaclec_domain"/>
</dbReference>
<feature type="domain" description="C-type lectin" evidence="2">
    <location>
        <begin position="289"/>
        <end position="387"/>
    </location>
</feature>
<evidence type="ECO:0000313" key="4">
    <source>
        <dbReference type="Proteomes" id="UP000288716"/>
    </source>
</evidence>
<keyword evidence="1" id="KW-1133">Transmembrane helix</keyword>
<dbReference type="AlphaFoldDB" id="A0A443S4V1"/>
<dbReference type="SUPFAM" id="SSF56436">
    <property type="entry name" value="C-type lectin-like"/>
    <property type="match status" value="3"/>
</dbReference>
<gene>
    <name evidence="3" type="ORF">B4U80_13539</name>
</gene>